<dbReference type="InterPro" id="IPR006059">
    <property type="entry name" value="SBP"/>
</dbReference>
<gene>
    <name evidence="3" type="ORF">EDD66_106126</name>
</gene>
<comment type="caution">
    <text evidence="3">The sequence shown here is derived from an EMBL/GenBank/DDBJ whole genome shotgun (WGS) entry which is preliminary data.</text>
</comment>
<dbReference type="RefSeq" id="WP_243115343.1">
    <property type="nucleotide sequence ID" value="NZ_RJVG01000006.1"/>
</dbReference>
<evidence type="ECO:0000256" key="1">
    <source>
        <dbReference type="SAM" id="MobiDB-lite"/>
    </source>
</evidence>
<organism evidence="3 4">
    <name type="scientific">Mobilisporobacter senegalensis</name>
    <dbReference type="NCBI Taxonomy" id="1329262"/>
    <lineage>
        <taxon>Bacteria</taxon>
        <taxon>Bacillati</taxon>
        <taxon>Bacillota</taxon>
        <taxon>Clostridia</taxon>
        <taxon>Lachnospirales</taxon>
        <taxon>Lachnospiraceae</taxon>
        <taxon>Mobilisporobacter</taxon>
    </lineage>
</organism>
<dbReference type="InterPro" id="IPR050490">
    <property type="entry name" value="Bact_solute-bd_prot1"/>
</dbReference>
<sequence>MRKMKRVVGLFLMFTLILSITACGSKTEQKADKEADVQSEETTQETNTEDGAGTEPVTIKLFTNLPDRTTGQGFLEQQIIDKYMQENPNVTIEIEALQDEAYKTKFTAYTSSNNLPDVLSVWGQPAFIDPVINSGYLAELNEADYADYNFIPGSLAGFSKNGKIYGLPRNTDIQVVFYNKKLFADNGISVPTTMQELYDVADKFNALGIAPCSIDGKDKWPLAIMYTDFIMKLTGDNTLLPNSIGAKDLSDPNFKKAADAMNELISKDFFQKSFTASDYGASRNLFAQGKAAMFYMGSWEMSMATDEAIPEEVRNNIGAFNLPSPDGAKSKTTDLSAWNGGGYAVAEKSPVKEEAIKFLNYIYKPENWAKGAWQNGICIPAQSYEEYLTGNETEVQQTLTNLLSQATNISGTPINDCGTPTFKTTSEDLSQQFATGMIDSETFVSKLNEALQ</sequence>
<dbReference type="SUPFAM" id="SSF53850">
    <property type="entry name" value="Periplasmic binding protein-like II"/>
    <property type="match status" value="1"/>
</dbReference>
<reference evidence="3 4" key="1">
    <citation type="submission" date="2018-11" db="EMBL/GenBank/DDBJ databases">
        <title>Genomic Encyclopedia of Type Strains, Phase IV (KMG-IV): sequencing the most valuable type-strain genomes for metagenomic binning, comparative biology and taxonomic classification.</title>
        <authorList>
            <person name="Goeker M."/>
        </authorList>
    </citation>
    <scope>NUCLEOTIDE SEQUENCE [LARGE SCALE GENOMIC DNA]</scope>
    <source>
        <strain evidence="3 4">DSM 26537</strain>
    </source>
</reference>
<accession>A0A3N1XL42</accession>
<evidence type="ECO:0000313" key="4">
    <source>
        <dbReference type="Proteomes" id="UP000273083"/>
    </source>
</evidence>
<protein>
    <submittedName>
        <fullName evidence="3">Carbohydrate ABC transporter substrate-binding protein (CUT1 family)</fullName>
    </submittedName>
</protein>
<dbReference type="Pfam" id="PF01547">
    <property type="entry name" value="SBP_bac_1"/>
    <property type="match status" value="1"/>
</dbReference>
<evidence type="ECO:0000313" key="3">
    <source>
        <dbReference type="EMBL" id="ROR27429.1"/>
    </source>
</evidence>
<name>A0A3N1XL42_9FIRM</name>
<keyword evidence="2" id="KW-0732">Signal</keyword>
<dbReference type="Proteomes" id="UP000273083">
    <property type="component" value="Unassembled WGS sequence"/>
</dbReference>
<dbReference type="PROSITE" id="PS51257">
    <property type="entry name" value="PROKAR_LIPOPROTEIN"/>
    <property type="match status" value="1"/>
</dbReference>
<dbReference type="Gene3D" id="3.40.190.10">
    <property type="entry name" value="Periplasmic binding protein-like II"/>
    <property type="match status" value="2"/>
</dbReference>
<feature type="region of interest" description="Disordered" evidence="1">
    <location>
        <begin position="28"/>
        <end position="56"/>
    </location>
</feature>
<proteinExistence type="predicted"/>
<feature type="signal peptide" evidence="2">
    <location>
        <begin position="1"/>
        <end position="22"/>
    </location>
</feature>
<keyword evidence="4" id="KW-1185">Reference proteome</keyword>
<feature type="chain" id="PRO_5038772461" evidence="2">
    <location>
        <begin position="23"/>
        <end position="452"/>
    </location>
</feature>
<evidence type="ECO:0000256" key="2">
    <source>
        <dbReference type="SAM" id="SignalP"/>
    </source>
</evidence>
<dbReference type="PANTHER" id="PTHR43649">
    <property type="entry name" value="ARABINOSE-BINDING PROTEIN-RELATED"/>
    <property type="match status" value="1"/>
</dbReference>
<dbReference type="AlphaFoldDB" id="A0A3N1XL42"/>
<dbReference type="EMBL" id="RJVG01000006">
    <property type="protein sequence ID" value="ROR27429.1"/>
    <property type="molecule type" value="Genomic_DNA"/>
</dbReference>